<feature type="domain" description="FecR protein" evidence="1">
    <location>
        <begin position="129"/>
        <end position="218"/>
    </location>
</feature>
<reference evidence="3 4" key="1">
    <citation type="submission" date="2019-02" db="EMBL/GenBank/DDBJ databases">
        <title>Emended description of the genus Rhodopseudomonas and description of Rhodopseudomonas albus sp. nov., a non-phototrophic, heavy-metal-tolerant bacterium isolated from garden soil.</title>
        <authorList>
            <person name="Bao Z."/>
            <person name="Cao W.W."/>
            <person name="Sato Y."/>
            <person name="Nishizawa T."/>
            <person name="Zhao J."/>
            <person name="Guo Y."/>
            <person name="Ohta H."/>
        </authorList>
    </citation>
    <scope>NUCLEOTIDE SEQUENCE [LARGE SCALE GENOMIC DNA]</scope>
    <source>
        <strain evidence="3 4">SK50-23</strain>
    </source>
</reference>
<dbReference type="RefSeq" id="WP_211909119.1">
    <property type="nucleotide sequence ID" value="NZ_CP036498.1"/>
</dbReference>
<evidence type="ECO:0000313" key="3">
    <source>
        <dbReference type="EMBL" id="QUS40537.1"/>
    </source>
</evidence>
<dbReference type="Pfam" id="PF16220">
    <property type="entry name" value="DUF4880"/>
    <property type="match status" value="1"/>
</dbReference>
<dbReference type="InterPro" id="IPR006860">
    <property type="entry name" value="FecR"/>
</dbReference>
<dbReference type="PANTHER" id="PTHR30273">
    <property type="entry name" value="PERIPLASMIC SIGNAL SENSOR AND SIGMA FACTOR ACTIVATOR FECR-RELATED"/>
    <property type="match status" value="1"/>
</dbReference>
<evidence type="ECO:0000313" key="4">
    <source>
        <dbReference type="Proteomes" id="UP000682843"/>
    </source>
</evidence>
<name>A0ABX8ABD0_9BRAD</name>
<dbReference type="Gene3D" id="3.55.50.30">
    <property type="match status" value="1"/>
</dbReference>
<dbReference type="PANTHER" id="PTHR30273:SF2">
    <property type="entry name" value="PROTEIN FECR"/>
    <property type="match status" value="1"/>
</dbReference>
<dbReference type="EMBL" id="CP036498">
    <property type="protein sequence ID" value="QUS40537.1"/>
    <property type="molecule type" value="Genomic_DNA"/>
</dbReference>
<dbReference type="InterPro" id="IPR032623">
    <property type="entry name" value="FecR_N"/>
</dbReference>
<dbReference type="PIRSF" id="PIRSF018266">
    <property type="entry name" value="FecR"/>
    <property type="match status" value="1"/>
</dbReference>
<organism evidence="3 4">
    <name type="scientific">Tardiphaga alba</name>
    <dbReference type="NCBI Taxonomy" id="340268"/>
    <lineage>
        <taxon>Bacteria</taxon>
        <taxon>Pseudomonadati</taxon>
        <taxon>Pseudomonadota</taxon>
        <taxon>Alphaproteobacteria</taxon>
        <taxon>Hyphomicrobiales</taxon>
        <taxon>Nitrobacteraceae</taxon>
        <taxon>Tardiphaga</taxon>
    </lineage>
</organism>
<accession>A0ABX8ABD0</accession>
<protein>
    <submittedName>
        <fullName evidence="3">DUF4880 domain-containing protein</fullName>
    </submittedName>
</protein>
<evidence type="ECO:0000259" key="1">
    <source>
        <dbReference type="Pfam" id="PF04773"/>
    </source>
</evidence>
<proteinExistence type="predicted"/>
<feature type="domain" description="FecR N-terminal" evidence="2">
    <location>
        <begin position="16"/>
        <end position="55"/>
    </location>
</feature>
<gene>
    <name evidence="3" type="ORF">RPMA_18135</name>
</gene>
<dbReference type="Pfam" id="PF04773">
    <property type="entry name" value="FecR"/>
    <property type="match status" value="1"/>
</dbReference>
<sequence>MEHADNGQGSGDMIRREAWDWVLRLTSGEASRAELADLQNWCARSPLHADAFAQANERWKSFGPALENMARQPIGQSLAALIAEKPTRPLMGRRAFLGGALAASVAGAAVVAVRPPLGLWPSVTEMAADYRTATGEQRHIALADTGTVEMNTRTSLNLSIDLAGIDRIDLIAGEAAFATRAKGMAVMAGNGRTTTDTANFSVRCDGPNVTVTCVEGEVSVTLHGAAVTLRDNQQVAYATDRLGPLVPVEAAVVTGWREGELYFKNEPLSRVIDEVNRYRVGHIVLMNERLGRRRYTARFKLDRLETVVTQLEAAFGARVTKLPGAILVIT</sequence>
<dbReference type="Proteomes" id="UP000682843">
    <property type="component" value="Chromosome"/>
</dbReference>
<keyword evidence="4" id="KW-1185">Reference proteome</keyword>
<dbReference type="InterPro" id="IPR012373">
    <property type="entry name" value="Ferrdict_sens_TM"/>
</dbReference>
<dbReference type="Gene3D" id="2.60.120.1440">
    <property type="match status" value="1"/>
</dbReference>
<evidence type="ECO:0000259" key="2">
    <source>
        <dbReference type="Pfam" id="PF16220"/>
    </source>
</evidence>